<feature type="non-terminal residue" evidence="3">
    <location>
        <position position="124"/>
    </location>
</feature>
<dbReference type="GO" id="GO:0016787">
    <property type="term" value="F:hydrolase activity"/>
    <property type="evidence" value="ECO:0007669"/>
    <property type="project" value="UniProtKB-KW"/>
</dbReference>
<evidence type="ECO:0000259" key="2">
    <source>
        <dbReference type="PROSITE" id="PS51462"/>
    </source>
</evidence>
<protein>
    <submittedName>
        <fullName evidence="3">Nudix hydrolase</fullName>
    </submittedName>
</protein>
<evidence type="ECO:0000256" key="1">
    <source>
        <dbReference type="ARBA" id="ARBA00022801"/>
    </source>
</evidence>
<comment type="caution">
    <text evidence="3">The sequence shown here is derived from an EMBL/GenBank/DDBJ whole genome shotgun (WGS) entry which is preliminary data.</text>
</comment>
<gene>
    <name evidence="3" type="ORF">EVA_16761</name>
</gene>
<dbReference type="EMBL" id="AMCI01005982">
    <property type="protein sequence ID" value="EJW95131.1"/>
    <property type="molecule type" value="Genomic_DNA"/>
</dbReference>
<dbReference type="Pfam" id="PF00293">
    <property type="entry name" value="NUDIX"/>
    <property type="match status" value="1"/>
</dbReference>
<dbReference type="PANTHER" id="PTHR10885:SF0">
    <property type="entry name" value="ISOPENTENYL-DIPHOSPHATE DELTA-ISOMERASE"/>
    <property type="match status" value="1"/>
</dbReference>
<dbReference type="InterPro" id="IPR020084">
    <property type="entry name" value="NUDIX_hydrolase_CS"/>
</dbReference>
<reference evidence="3" key="1">
    <citation type="journal article" date="2012" name="PLoS ONE">
        <title>Gene sets for utilization of primary and secondary nutrition supplies in the distal gut of endangered iberian lynx.</title>
        <authorList>
            <person name="Alcaide M."/>
            <person name="Messina E."/>
            <person name="Richter M."/>
            <person name="Bargiela R."/>
            <person name="Peplies J."/>
            <person name="Huws S.A."/>
            <person name="Newbold C.J."/>
            <person name="Golyshin P.N."/>
            <person name="Simon M.A."/>
            <person name="Lopez G."/>
            <person name="Yakimov M.M."/>
            <person name="Ferrer M."/>
        </authorList>
    </citation>
    <scope>NUCLEOTIDE SEQUENCE</scope>
</reference>
<name>J9FJR1_9ZZZZ</name>
<proteinExistence type="predicted"/>
<organism evidence="3">
    <name type="scientific">gut metagenome</name>
    <dbReference type="NCBI Taxonomy" id="749906"/>
    <lineage>
        <taxon>unclassified sequences</taxon>
        <taxon>metagenomes</taxon>
        <taxon>organismal metagenomes</taxon>
    </lineage>
</organism>
<evidence type="ECO:0000313" key="3">
    <source>
        <dbReference type="EMBL" id="EJW95131.1"/>
    </source>
</evidence>
<accession>J9FJR1</accession>
<dbReference type="InterPro" id="IPR000086">
    <property type="entry name" value="NUDIX_hydrolase_dom"/>
</dbReference>
<dbReference type="PROSITE" id="PS51462">
    <property type="entry name" value="NUDIX"/>
    <property type="match status" value="1"/>
</dbReference>
<dbReference type="InterPro" id="IPR015797">
    <property type="entry name" value="NUDIX_hydrolase-like_dom_sf"/>
</dbReference>
<sequence length="124" mass="13872">MELVDLLDENRLPLGRTAERLRPFVPGEYRSVVHICVFNSSGEMLIQKRRSDKKLWPGRWDVAAAGGVSAGETSRTAAEREFAEEMGVPLDLTDVRPTVTVNFGRGFDDFFVVVRDIPLSALHL</sequence>
<feature type="domain" description="Nudix hydrolase" evidence="2">
    <location>
        <begin position="28"/>
        <end position="124"/>
    </location>
</feature>
<dbReference type="PROSITE" id="PS00893">
    <property type="entry name" value="NUDIX_BOX"/>
    <property type="match status" value="1"/>
</dbReference>
<keyword evidence="1 3" id="KW-0378">Hydrolase</keyword>
<dbReference type="Gene3D" id="3.90.79.10">
    <property type="entry name" value="Nucleoside Triphosphate Pyrophosphohydrolase"/>
    <property type="match status" value="1"/>
</dbReference>
<dbReference type="CDD" id="cd04693">
    <property type="entry name" value="NUDIX_Hydrolase"/>
    <property type="match status" value="1"/>
</dbReference>
<dbReference type="SUPFAM" id="SSF55811">
    <property type="entry name" value="Nudix"/>
    <property type="match status" value="1"/>
</dbReference>
<dbReference type="AlphaFoldDB" id="J9FJR1"/>
<dbReference type="PANTHER" id="PTHR10885">
    <property type="entry name" value="ISOPENTENYL-DIPHOSPHATE DELTA-ISOMERASE"/>
    <property type="match status" value="1"/>
</dbReference>